<reference evidence="4 5" key="1">
    <citation type="submission" date="2019-02" db="EMBL/GenBank/DDBJ databases">
        <title>Siculibacillus lacustris gen. nov., sp. nov., a new rosette-forming bacterium isolated from a freshwater crater lake (Lake St. Ana, Romania).</title>
        <authorList>
            <person name="Felfoldi T."/>
            <person name="Marton Z."/>
            <person name="Szabo A."/>
            <person name="Mentes A."/>
            <person name="Boka K."/>
            <person name="Marialigeti K."/>
            <person name="Mathe I."/>
            <person name="Koncz M."/>
            <person name="Schumann P."/>
            <person name="Toth E."/>
        </authorList>
    </citation>
    <scope>NUCLEOTIDE SEQUENCE [LARGE SCALE GENOMIC DNA]</scope>
    <source>
        <strain evidence="4 5">SA-279</strain>
    </source>
</reference>
<dbReference type="InterPro" id="IPR029056">
    <property type="entry name" value="Ribokinase-like"/>
</dbReference>
<dbReference type="OrthoDB" id="9813569at2"/>
<keyword evidence="2 4" id="KW-0418">Kinase</keyword>
<gene>
    <name evidence="4" type="ORF">EYW49_18045</name>
</gene>
<dbReference type="PANTHER" id="PTHR10584:SF166">
    <property type="entry name" value="RIBOKINASE"/>
    <property type="match status" value="1"/>
</dbReference>
<evidence type="ECO:0000256" key="2">
    <source>
        <dbReference type="ARBA" id="ARBA00022777"/>
    </source>
</evidence>
<proteinExistence type="predicted"/>
<dbReference type="SUPFAM" id="SSF53613">
    <property type="entry name" value="Ribokinase-like"/>
    <property type="match status" value="1"/>
</dbReference>
<dbReference type="Gene3D" id="3.40.1190.20">
    <property type="match status" value="1"/>
</dbReference>
<dbReference type="PANTHER" id="PTHR10584">
    <property type="entry name" value="SUGAR KINASE"/>
    <property type="match status" value="1"/>
</dbReference>
<dbReference type="AlphaFoldDB" id="A0A4Q9VJB7"/>
<dbReference type="RefSeq" id="WP_131311027.1">
    <property type="nucleotide sequence ID" value="NZ_SJFN01000033.1"/>
</dbReference>
<keyword evidence="1" id="KW-0808">Transferase</keyword>
<evidence type="ECO:0000259" key="3">
    <source>
        <dbReference type="Pfam" id="PF00294"/>
    </source>
</evidence>
<evidence type="ECO:0000313" key="4">
    <source>
        <dbReference type="EMBL" id="TBW34489.1"/>
    </source>
</evidence>
<sequence length="340" mass="35088">MTSPRAGVVAAGSWIVDRNKAIDHWPAEETVAEIVEERHEGGGNGFNVGIDLARLGLPAPIWAMGVVGDDAEGRFLRTTAQSRGIDTSRLAVSDAAPTSATDAMSSVATGRRTFFHAQGVHALMSPADFDFDGLPARYLHLGLPGLHRRLDGPCDGEVNGWVAILKKAGRAGLVRNIEVASITPERLAAVVGPCLPHLDLLVVNDREIGAFAGIETVVDGVTDVAACRRALAIVLERGAMDLAVAHFPTGALALARDGSAAERPSVAVPASAVVGTNGAGDAFAAGVLYALHEGRPLDGALALGHAAAAASVRAITTTGSVETAEACLALAERWGWRATL</sequence>
<feature type="domain" description="Carbohydrate kinase PfkB" evidence="3">
    <location>
        <begin position="9"/>
        <end position="323"/>
    </location>
</feature>
<organism evidence="4 5">
    <name type="scientific">Siculibacillus lacustris</name>
    <dbReference type="NCBI Taxonomy" id="1549641"/>
    <lineage>
        <taxon>Bacteria</taxon>
        <taxon>Pseudomonadati</taxon>
        <taxon>Pseudomonadota</taxon>
        <taxon>Alphaproteobacteria</taxon>
        <taxon>Hyphomicrobiales</taxon>
        <taxon>Ancalomicrobiaceae</taxon>
        <taxon>Siculibacillus</taxon>
    </lineage>
</organism>
<evidence type="ECO:0000256" key="1">
    <source>
        <dbReference type="ARBA" id="ARBA00022679"/>
    </source>
</evidence>
<keyword evidence="5" id="KW-1185">Reference proteome</keyword>
<comment type="caution">
    <text evidence="4">The sequence shown here is derived from an EMBL/GenBank/DDBJ whole genome shotgun (WGS) entry which is preliminary data.</text>
</comment>
<dbReference type="EMBL" id="SJFN01000033">
    <property type="protein sequence ID" value="TBW34489.1"/>
    <property type="molecule type" value="Genomic_DNA"/>
</dbReference>
<protein>
    <submittedName>
        <fullName evidence="4">Carbohydrate kinase family protein</fullName>
    </submittedName>
</protein>
<dbReference type="GO" id="GO:0016301">
    <property type="term" value="F:kinase activity"/>
    <property type="evidence" value="ECO:0007669"/>
    <property type="project" value="UniProtKB-KW"/>
</dbReference>
<dbReference type="InterPro" id="IPR011611">
    <property type="entry name" value="PfkB_dom"/>
</dbReference>
<dbReference type="GO" id="GO:0005829">
    <property type="term" value="C:cytosol"/>
    <property type="evidence" value="ECO:0007669"/>
    <property type="project" value="TreeGrafter"/>
</dbReference>
<evidence type="ECO:0000313" key="5">
    <source>
        <dbReference type="Proteomes" id="UP000292781"/>
    </source>
</evidence>
<dbReference type="Pfam" id="PF00294">
    <property type="entry name" value="PfkB"/>
    <property type="match status" value="1"/>
</dbReference>
<dbReference type="Proteomes" id="UP000292781">
    <property type="component" value="Unassembled WGS sequence"/>
</dbReference>
<name>A0A4Q9VJB7_9HYPH</name>
<accession>A0A4Q9VJB7</accession>